<evidence type="ECO:0000256" key="1">
    <source>
        <dbReference type="SAM" id="MobiDB-lite"/>
    </source>
</evidence>
<feature type="compositionally biased region" description="Basic and acidic residues" evidence="1">
    <location>
        <begin position="435"/>
        <end position="447"/>
    </location>
</feature>
<organism evidence="2 3">
    <name type="scientific">Pristionchus entomophagus</name>
    <dbReference type="NCBI Taxonomy" id="358040"/>
    <lineage>
        <taxon>Eukaryota</taxon>
        <taxon>Metazoa</taxon>
        <taxon>Ecdysozoa</taxon>
        <taxon>Nematoda</taxon>
        <taxon>Chromadorea</taxon>
        <taxon>Rhabditida</taxon>
        <taxon>Rhabditina</taxon>
        <taxon>Diplogasteromorpha</taxon>
        <taxon>Diplogasteroidea</taxon>
        <taxon>Neodiplogasteridae</taxon>
        <taxon>Pristionchus</taxon>
    </lineage>
</organism>
<keyword evidence="3" id="KW-1185">Reference proteome</keyword>
<protein>
    <submittedName>
        <fullName evidence="2">Uncharacterized protein</fullName>
    </submittedName>
</protein>
<feature type="non-terminal residue" evidence="2">
    <location>
        <position position="1"/>
    </location>
</feature>
<feature type="compositionally biased region" description="Basic and acidic residues" evidence="1">
    <location>
        <begin position="505"/>
        <end position="536"/>
    </location>
</feature>
<comment type="caution">
    <text evidence="2">The sequence shown here is derived from an EMBL/GenBank/DDBJ whole genome shotgun (WGS) entry which is preliminary data.</text>
</comment>
<evidence type="ECO:0000313" key="3">
    <source>
        <dbReference type="Proteomes" id="UP001432027"/>
    </source>
</evidence>
<dbReference type="AlphaFoldDB" id="A0AAV5SYK5"/>
<proteinExistence type="predicted"/>
<dbReference type="Proteomes" id="UP001432027">
    <property type="component" value="Unassembled WGS sequence"/>
</dbReference>
<gene>
    <name evidence="2" type="ORF">PENTCL1PPCAC_7330</name>
</gene>
<feature type="region of interest" description="Disordered" evidence="1">
    <location>
        <begin position="419"/>
        <end position="582"/>
    </location>
</feature>
<feature type="non-terminal residue" evidence="2">
    <location>
        <position position="582"/>
    </location>
</feature>
<name>A0AAV5SYK5_9BILA</name>
<evidence type="ECO:0000313" key="2">
    <source>
        <dbReference type="EMBL" id="GMS85155.1"/>
    </source>
</evidence>
<accession>A0AAV5SYK5</accession>
<dbReference type="EMBL" id="BTSX01000002">
    <property type="protein sequence ID" value="GMS85155.1"/>
    <property type="molecule type" value="Genomic_DNA"/>
</dbReference>
<sequence length="582" mass="66737">RSTALGARPPDMSTEALDGGFSGTFKEYVKKTKLKKGTLKGKGDYWKWFTKYGHNVFKDMYNEEYMGDDRPDHRQYITALWNEARDTQGGWEVWGKHRGGTRVPKVERGPWTPLRPILTEGYGMKNDPDWMEEPPIRRRRARFMRHTKNEMDIRMQRTFNYLTAKLKIVMGGRESNRGEKSGDDVLRDLRSFVLIVHEYTSNAKGDRVAPAEVTLLTFSLSRGMQKVLSKVIKYHQTLVTTSENLQEQEYSRILESYEKNGIAAERFINGASDPKGIDVISIERLKSDLLAQLSDSNNKYAPIMFLKDNYNEAAGMLFTLFPDYWEHLENRFCFIEDMFRIYTKVQTNGCFVHPIRDYRHLPTVPLCSFHENLGKKTRQKRDCTFHKAVLELQCIFKDLHDGKVLDMGRLYDPGRHQNCSEDTWDQDGPQIDWSNVERTEERRREPVEASPLDRILSSDEDTDDSLDLPVTRADSPYGGGSYGGQQQRGNGYGDRREASQTSSNDRYEGRGYGSGREEKGGYGRNDYGGKEKENWKRGAGNGFSNSNNGRGGGSGYSNENGGRREYDTAPRLGQPDHSGYYN</sequence>
<reference evidence="2" key="1">
    <citation type="submission" date="2023-10" db="EMBL/GenBank/DDBJ databases">
        <title>Genome assembly of Pristionchus species.</title>
        <authorList>
            <person name="Yoshida K."/>
            <person name="Sommer R.J."/>
        </authorList>
    </citation>
    <scope>NUCLEOTIDE SEQUENCE</scope>
    <source>
        <strain evidence="2">RS0144</strain>
    </source>
</reference>